<dbReference type="Proteomes" id="UP000198916">
    <property type="component" value="Unassembled WGS sequence"/>
</dbReference>
<evidence type="ECO:0000313" key="1">
    <source>
        <dbReference type="EMBL" id="SEL57611.1"/>
    </source>
</evidence>
<dbReference type="AlphaFoldDB" id="A0A1H7RBL8"/>
<name>A0A1H7RBL8_9SPHI</name>
<keyword evidence="2" id="KW-1185">Reference proteome</keyword>
<protein>
    <submittedName>
        <fullName evidence="1">Uncharacterized protein</fullName>
    </submittedName>
</protein>
<dbReference type="EMBL" id="FNZR01000007">
    <property type="protein sequence ID" value="SEL57611.1"/>
    <property type="molecule type" value="Genomic_DNA"/>
</dbReference>
<gene>
    <name evidence="1" type="ORF">SAMN05421740_10715</name>
</gene>
<evidence type="ECO:0000313" key="2">
    <source>
        <dbReference type="Proteomes" id="UP000198916"/>
    </source>
</evidence>
<dbReference type="Pfam" id="PF10884">
    <property type="entry name" value="DUF2683"/>
    <property type="match status" value="1"/>
</dbReference>
<dbReference type="InterPro" id="IPR020271">
    <property type="entry name" value="Uncharacterised_MJ1172"/>
</dbReference>
<accession>A0A1H7RBL8</accession>
<reference evidence="2" key="1">
    <citation type="submission" date="2016-10" db="EMBL/GenBank/DDBJ databases">
        <authorList>
            <person name="Varghese N."/>
            <person name="Submissions S."/>
        </authorList>
    </citation>
    <scope>NUCLEOTIDE SEQUENCE [LARGE SCALE GENOMIC DNA]</scope>
    <source>
        <strain evidence="2">Jip14</strain>
    </source>
</reference>
<proteinExistence type="predicted"/>
<dbReference type="STRING" id="332977.SAMN05421740_10715"/>
<organism evidence="1 2">
    <name type="scientific">Parapedobacter koreensis</name>
    <dbReference type="NCBI Taxonomy" id="332977"/>
    <lineage>
        <taxon>Bacteria</taxon>
        <taxon>Pseudomonadati</taxon>
        <taxon>Bacteroidota</taxon>
        <taxon>Sphingobacteriia</taxon>
        <taxon>Sphingobacteriales</taxon>
        <taxon>Sphingobacteriaceae</taxon>
        <taxon>Parapedobacter</taxon>
    </lineage>
</organism>
<sequence length="68" mass="7715">MEAVLIHPKTKEQLAAVKAFAKALKLEFEMTDTAESPYRPEFVEKILQGREDVKNGKGVKIAVEDLWK</sequence>
<dbReference type="RefSeq" id="WP_090606945.1">
    <property type="nucleotide sequence ID" value="NZ_FNZR01000007.1"/>
</dbReference>
<dbReference type="OrthoDB" id="827255at2"/>